<protein>
    <submittedName>
        <fullName evidence="2">Uncharacterized protein</fullName>
    </submittedName>
</protein>
<dbReference type="OMA" id="HSASFMG"/>
<dbReference type="PANTHER" id="PTHR12505">
    <property type="entry name" value="PHD FINGER TRANSCRIPTION FACTOR"/>
    <property type="match status" value="1"/>
</dbReference>
<name>A0A974BTC4_XENLA</name>
<feature type="region of interest" description="Disordered" evidence="1">
    <location>
        <begin position="79"/>
        <end position="99"/>
    </location>
</feature>
<feature type="region of interest" description="Disordered" evidence="1">
    <location>
        <begin position="1"/>
        <end position="29"/>
    </location>
</feature>
<evidence type="ECO:0000256" key="1">
    <source>
        <dbReference type="SAM" id="MobiDB-lite"/>
    </source>
</evidence>
<reference evidence="3" key="1">
    <citation type="journal article" date="2016" name="Nature">
        <title>Genome evolution in the allotetraploid frog Xenopus laevis.</title>
        <authorList>
            <person name="Session A.M."/>
            <person name="Uno Y."/>
            <person name="Kwon T."/>
            <person name="Chapman J.A."/>
            <person name="Toyoda A."/>
            <person name="Takahashi S."/>
            <person name="Fukui A."/>
            <person name="Hikosaka A."/>
            <person name="Suzuki A."/>
            <person name="Kondo M."/>
            <person name="van Heeringen S.J."/>
            <person name="Quigley I."/>
            <person name="Heinz S."/>
            <person name="Ogino H."/>
            <person name="Ochi H."/>
            <person name="Hellsten U."/>
            <person name="Lyons J.B."/>
            <person name="Simakov O."/>
            <person name="Putnam N."/>
            <person name="Stites J."/>
            <person name="Kuroki Y."/>
            <person name="Tanaka T."/>
            <person name="Michiue T."/>
            <person name="Watanabe M."/>
            <person name="Bogdanovic O."/>
            <person name="Lister R."/>
            <person name="Georgiou G."/>
            <person name="Paranjpe S.S."/>
            <person name="van Kruijsbergen I."/>
            <person name="Shu S."/>
            <person name="Carlson J."/>
            <person name="Kinoshita T."/>
            <person name="Ohta Y."/>
            <person name="Mawaribuchi S."/>
            <person name="Jenkins J."/>
            <person name="Grimwood J."/>
            <person name="Schmutz J."/>
            <person name="Mitros T."/>
            <person name="Mozaffari S.V."/>
            <person name="Suzuki Y."/>
            <person name="Haramoto Y."/>
            <person name="Yamamoto T.S."/>
            <person name="Takagi C."/>
            <person name="Heald R."/>
            <person name="Miller K."/>
            <person name="Haudenschild C."/>
            <person name="Kitzman J."/>
            <person name="Nakayama T."/>
            <person name="Izutsu Y."/>
            <person name="Robert J."/>
            <person name="Fortriede J."/>
            <person name="Burns K."/>
            <person name="Lotay V."/>
            <person name="Karimi K."/>
            <person name="Yasuoka Y."/>
            <person name="Dichmann D.S."/>
            <person name="Flajnik M.F."/>
            <person name="Houston D.W."/>
            <person name="Shendure J."/>
            <person name="DuPasquier L."/>
            <person name="Vize P.D."/>
            <person name="Zorn A.M."/>
            <person name="Ito M."/>
            <person name="Marcotte E.M."/>
            <person name="Wallingford J.B."/>
            <person name="Ito Y."/>
            <person name="Asashima M."/>
            <person name="Ueno N."/>
            <person name="Matsuda Y."/>
            <person name="Veenstra G.J."/>
            <person name="Fujiyama A."/>
            <person name="Harland R.M."/>
            <person name="Taira M."/>
            <person name="Rokhsar D.S."/>
        </authorList>
    </citation>
    <scope>NUCLEOTIDE SEQUENCE [LARGE SCALE GENOMIC DNA]</scope>
    <source>
        <strain evidence="3">J</strain>
    </source>
</reference>
<evidence type="ECO:0000313" key="3">
    <source>
        <dbReference type="Proteomes" id="UP000694892"/>
    </source>
</evidence>
<dbReference type="AlphaFoldDB" id="A0A974BTC4"/>
<organism evidence="2 3">
    <name type="scientific">Xenopus laevis</name>
    <name type="common">African clawed frog</name>
    <dbReference type="NCBI Taxonomy" id="8355"/>
    <lineage>
        <taxon>Eukaryota</taxon>
        <taxon>Metazoa</taxon>
        <taxon>Chordata</taxon>
        <taxon>Craniata</taxon>
        <taxon>Vertebrata</taxon>
        <taxon>Euteleostomi</taxon>
        <taxon>Amphibia</taxon>
        <taxon>Batrachia</taxon>
        <taxon>Anura</taxon>
        <taxon>Pipoidea</taxon>
        <taxon>Pipidae</taxon>
        <taxon>Xenopodinae</taxon>
        <taxon>Xenopus</taxon>
        <taxon>Xenopus</taxon>
    </lineage>
</organism>
<gene>
    <name evidence="2" type="ORF">XELAEV_18046451mg</name>
</gene>
<proteinExistence type="predicted"/>
<dbReference type="Proteomes" id="UP000694892">
    <property type="component" value="Chromosome 9_10S"/>
</dbReference>
<dbReference type="PANTHER" id="PTHR12505:SF22">
    <property type="entry name" value="BAH AND COILED-COIL DOMAIN-CONTAINING PROTEIN 1"/>
    <property type="match status" value="1"/>
</dbReference>
<evidence type="ECO:0000313" key="2">
    <source>
        <dbReference type="EMBL" id="OCT60428.1"/>
    </source>
</evidence>
<dbReference type="EMBL" id="CM004483">
    <property type="protein sequence ID" value="OCT60428.1"/>
    <property type="molecule type" value="Genomic_DNA"/>
</dbReference>
<accession>A0A974BTC4</accession>
<sequence length="142" mass="14908">MDGREFVPPSHLSHRGAGRMNPPVGHSAVQHPGHFQATKYFSSPLPMATHSAGSALMANSSPSFMGSFLSSSLGSAAAAAHPAGASNSPQETTYRGPHGTGTSQIWFSHSHEGVECPFCLWVKNSHCITTNSFSPQGEAFIS</sequence>
<dbReference type="InterPro" id="IPR052429">
    <property type="entry name" value="BAH_domain_protein"/>
</dbReference>
<feature type="compositionally biased region" description="Low complexity" evidence="1">
    <location>
        <begin position="79"/>
        <end position="88"/>
    </location>
</feature>